<dbReference type="EMBL" id="CVRB01000001">
    <property type="protein sequence ID" value="CRK80609.1"/>
    <property type="molecule type" value="Genomic_DNA"/>
</dbReference>
<accession>A0A0U1NRD8</accession>
<keyword evidence="2" id="KW-1185">Reference proteome</keyword>
<reference evidence="2" key="1">
    <citation type="submission" date="2015-05" db="EMBL/GenBank/DDBJ databases">
        <authorList>
            <person name="Urmite Genomes"/>
        </authorList>
    </citation>
    <scope>NUCLEOTIDE SEQUENCE [LARGE SCALE GENOMIC DNA]</scope>
    <source>
        <strain evidence="2">LF1</strain>
    </source>
</reference>
<name>A0A0U1NRD8_9BACI</name>
<sequence>MKSFFLLKVILLGSFIGYQKDLSKLETKPNIILIEQPITESAVAIPNNNIASQEIPSLFVHHQTRGNDVFVECILTGISFRQYDHSKEKVGKVLVSIDGKKKQEVTTAAFIIKGISPGNHKLKLEVVNLKNEPYGLEKEFLVDIPK</sequence>
<gene>
    <name evidence="1" type="ORF">BN000_00497</name>
</gene>
<dbReference type="RefSeq" id="WP_090630346.1">
    <property type="nucleotide sequence ID" value="NZ_CVRB01000001.1"/>
</dbReference>
<dbReference type="STRING" id="1499688.BN000_00497"/>
<organism evidence="1 2">
    <name type="scientific">Neobacillus massiliamazoniensis</name>
    <dbReference type="NCBI Taxonomy" id="1499688"/>
    <lineage>
        <taxon>Bacteria</taxon>
        <taxon>Bacillati</taxon>
        <taxon>Bacillota</taxon>
        <taxon>Bacilli</taxon>
        <taxon>Bacillales</taxon>
        <taxon>Bacillaceae</taxon>
        <taxon>Neobacillus</taxon>
    </lineage>
</organism>
<proteinExistence type="predicted"/>
<dbReference type="Proteomes" id="UP000199087">
    <property type="component" value="Unassembled WGS sequence"/>
</dbReference>
<dbReference type="OrthoDB" id="2968672at2"/>
<evidence type="ECO:0000313" key="1">
    <source>
        <dbReference type="EMBL" id="CRK80609.1"/>
    </source>
</evidence>
<evidence type="ECO:0000313" key="2">
    <source>
        <dbReference type="Proteomes" id="UP000199087"/>
    </source>
</evidence>
<protein>
    <submittedName>
        <fullName evidence="1">Uncharacterized protein</fullName>
    </submittedName>
</protein>
<dbReference type="AlphaFoldDB" id="A0A0U1NRD8"/>